<organism evidence="2 3">
    <name type="scientific">Candidatus Fokinia crypta</name>
    <dbReference type="NCBI Taxonomy" id="1920990"/>
    <lineage>
        <taxon>Bacteria</taxon>
        <taxon>Pseudomonadati</taxon>
        <taxon>Pseudomonadota</taxon>
        <taxon>Alphaproteobacteria</taxon>
        <taxon>Rickettsiales</taxon>
        <taxon>Candidatus Midichloriaceae</taxon>
        <taxon>Candidatus Fokinia</taxon>
    </lineage>
</organism>
<feature type="transmembrane region" description="Helical" evidence="1">
    <location>
        <begin position="103"/>
        <end position="124"/>
    </location>
</feature>
<sequence>MKKQQLYAGFCAVFSVLIVLSNLLYQKQVSFMFLGLFSFSIPTGSILYPFTFLLSDIISEFYGRDAARFCLRLGVIIGAGVACVMLLFMQMPATSWSKMSTSTFSEVFGCYNTVFIASLIACYTSQMLDVKIFLYLKKLTKGKLLWLRSSCSTAFSLLIDTAIMLSVMSHLGIFPKEHLASLILNTYSFKLFFVALSIPILYCTTSLVNKFLPKENINECFTAN</sequence>
<keyword evidence="1" id="KW-0813">Transport</keyword>
<gene>
    <name evidence="2" type="ORF">Fokcrypt_00364</name>
</gene>
<evidence type="ECO:0000256" key="1">
    <source>
        <dbReference type="HAMAP-Rule" id="MF_02088"/>
    </source>
</evidence>
<feature type="transmembrane region" description="Helical" evidence="1">
    <location>
        <begin position="145"/>
        <end position="167"/>
    </location>
</feature>
<name>A0ABZ0UNY4_9RICK</name>
<keyword evidence="1" id="KW-0472">Membrane</keyword>
<keyword evidence="1" id="KW-0997">Cell inner membrane</keyword>
<dbReference type="Pfam" id="PF02592">
    <property type="entry name" value="Vut_1"/>
    <property type="match status" value="1"/>
</dbReference>
<comment type="similarity">
    <text evidence="1">Belongs to the vitamin uptake transporter (VUT/ECF) (TC 2.A.88) family. Q precursor transporter subfamily.</text>
</comment>
<keyword evidence="3" id="KW-1185">Reference proteome</keyword>
<feature type="transmembrane region" description="Helical" evidence="1">
    <location>
        <begin position="187"/>
        <end position="208"/>
    </location>
</feature>
<dbReference type="HAMAP" id="MF_02088">
    <property type="entry name" value="Q_prec_transport"/>
    <property type="match status" value="1"/>
</dbReference>
<comment type="function">
    <text evidence="1">Involved in the import of queuosine (Q) precursors, required for Q precursor salvage.</text>
</comment>
<feature type="transmembrane region" description="Helical" evidence="1">
    <location>
        <begin position="7"/>
        <end position="25"/>
    </location>
</feature>
<comment type="subcellular location">
    <subcellularLocation>
        <location evidence="1">Cell inner membrane</location>
        <topology evidence="1">Multi-pass membrane protein</topology>
    </subcellularLocation>
</comment>
<keyword evidence="1" id="KW-1003">Cell membrane</keyword>
<evidence type="ECO:0000313" key="2">
    <source>
        <dbReference type="EMBL" id="WPX97841.1"/>
    </source>
</evidence>
<dbReference type="RefSeq" id="WP_323722489.1">
    <property type="nucleotide sequence ID" value="NZ_CP110343.1"/>
</dbReference>
<keyword evidence="1" id="KW-1133">Transmembrane helix</keyword>
<accession>A0ABZ0UNY4</accession>
<feature type="transmembrane region" description="Helical" evidence="1">
    <location>
        <begin position="31"/>
        <end position="57"/>
    </location>
</feature>
<dbReference type="PANTHER" id="PTHR34300">
    <property type="entry name" value="QUEUOSINE PRECURSOR TRANSPORTER-RELATED"/>
    <property type="match status" value="1"/>
</dbReference>
<dbReference type="EMBL" id="CP110343">
    <property type="protein sequence ID" value="WPX97841.1"/>
    <property type="molecule type" value="Genomic_DNA"/>
</dbReference>
<feature type="transmembrane region" description="Helical" evidence="1">
    <location>
        <begin position="69"/>
        <end position="91"/>
    </location>
</feature>
<reference evidence="2" key="1">
    <citation type="submission" date="2022-10" db="EMBL/GenBank/DDBJ databases">
        <title>Host association and intracellularity evolved multiple times independently in the Rickettsiales.</title>
        <authorList>
            <person name="Castelli M."/>
            <person name="Nardi T."/>
            <person name="Gammuto L."/>
            <person name="Bellinzona G."/>
            <person name="Sabaneyeva E."/>
            <person name="Potekhin A."/>
            <person name="Serra V."/>
            <person name="Petroni G."/>
            <person name="Sassera D."/>
        </authorList>
    </citation>
    <scope>NUCLEOTIDE SEQUENCE [LARGE SCALE GENOMIC DNA]</scope>
    <source>
        <strain evidence="2">US_Bl 11III1</strain>
    </source>
</reference>
<dbReference type="Proteomes" id="UP001325140">
    <property type="component" value="Chromosome"/>
</dbReference>
<dbReference type="PANTHER" id="PTHR34300:SF2">
    <property type="entry name" value="QUEUOSINE PRECURSOR TRANSPORTER-RELATED"/>
    <property type="match status" value="1"/>
</dbReference>
<keyword evidence="1" id="KW-0812">Transmembrane</keyword>
<evidence type="ECO:0000313" key="3">
    <source>
        <dbReference type="Proteomes" id="UP001325140"/>
    </source>
</evidence>
<protein>
    <recommendedName>
        <fullName evidence="1">Probable queuosine precursor transporter</fullName>
        <shortName evidence="1">Q precursor transporter</shortName>
    </recommendedName>
</protein>
<dbReference type="NCBIfam" id="TIGR00697">
    <property type="entry name" value="queuosine precursor transporter"/>
    <property type="match status" value="1"/>
</dbReference>
<proteinExistence type="inferred from homology"/>
<dbReference type="InterPro" id="IPR003744">
    <property type="entry name" value="YhhQ"/>
</dbReference>